<organism evidence="2 3">
    <name type="scientific">Methylotuvimicrobium alcaliphilum (strain DSM 19304 / NCIMB 14124 / VKM B-2133 / 20Z)</name>
    <name type="common">Methylomicrobium alcaliphilum</name>
    <dbReference type="NCBI Taxonomy" id="1091494"/>
    <lineage>
        <taxon>Bacteria</taxon>
        <taxon>Pseudomonadati</taxon>
        <taxon>Pseudomonadota</taxon>
        <taxon>Gammaproteobacteria</taxon>
        <taxon>Methylococcales</taxon>
        <taxon>Methylococcaceae</taxon>
        <taxon>Methylotuvimicrobium</taxon>
    </lineage>
</organism>
<protein>
    <recommendedName>
        <fullName evidence="4">Transposase</fullName>
    </recommendedName>
</protein>
<accession>G4STV6</accession>
<reference evidence="3" key="1">
    <citation type="journal article" date="2012" name="J. Bacteriol.">
        <title>Genome sequence of the haloalkaliphilic methanotrophic bacterium Methylomicrobium alcaliphilum 20Z.</title>
        <authorList>
            <person name="Vuilleumier S."/>
            <person name="Khmelenina V.N."/>
            <person name="Bringel F."/>
            <person name="Reshetnikov A.S."/>
            <person name="Lajus A."/>
            <person name="Mangenot S."/>
            <person name="Rouy Z."/>
            <person name="Op den Camp H.J."/>
            <person name="Jetten M.S."/>
            <person name="Dispirito A.A."/>
            <person name="Dunfield P."/>
            <person name="Klotz M.G."/>
            <person name="Semrau J.D."/>
            <person name="Stein L.Y."/>
            <person name="Barbe V."/>
            <person name="Medigue C."/>
            <person name="Trotsenko Y.A."/>
            <person name="Kalyuzhnaya M.G."/>
        </authorList>
    </citation>
    <scope>NUCLEOTIDE SEQUENCE [LARGE SCALE GENOMIC DNA]</scope>
    <source>
        <strain evidence="3">DSM 19304 / NCIMB 14124 / VKM B-2133 / 20Z</strain>
    </source>
</reference>
<proteinExistence type="predicted"/>
<name>G4STV6_META2</name>
<gene>
    <name evidence="2" type="ordered locus">MEALZ_1087</name>
</gene>
<dbReference type="EMBL" id="FO082060">
    <property type="protein sequence ID" value="CCE22779.1"/>
    <property type="molecule type" value="Genomic_DNA"/>
</dbReference>
<feature type="region of interest" description="Disordered" evidence="1">
    <location>
        <begin position="1"/>
        <end position="23"/>
    </location>
</feature>
<dbReference type="Proteomes" id="UP000008315">
    <property type="component" value="Chromosome"/>
</dbReference>
<dbReference type="AlphaFoldDB" id="G4STV6"/>
<sequence>MAETDVTLTRPAKPSQKKGKKPAVPGIPVAARLVVSRVLSDDGDVLAEWLLLTNVKDVDASTLALWY</sequence>
<dbReference type="HOGENOM" id="CLU_2807464_0_0_6"/>
<evidence type="ECO:0008006" key="4">
    <source>
        <dbReference type="Google" id="ProtNLM"/>
    </source>
</evidence>
<keyword evidence="3" id="KW-1185">Reference proteome</keyword>
<dbReference type="KEGG" id="mah:MEALZ_1087"/>
<evidence type="ECO:0000313" key="2">
    <source>
        <dbReference type="EMBL" id="CCE22779.1"/>
    </source>
</evidence>
<evidence type="ECO:0000313" key="3">
    <source>
        <dbReference type="Proteomes" id="UP000008315"/>
    </source>
</evidence>
<dbReference type="PATRIC" id="fig|271065.3.peg.1113"/>
<evidence type="ECO:0000256" key="1">
    <source>
        <dbReference type="SAM" id="MobiDB-lite"/>
    </source>
</evidence>